<dbReference type="EMBL" id="LAZR01000241">
    <property type="protein sequence ID" value="KKN79879.1"/>
    <property type="molecule type" value="Genomic_DNA"/>
</dbReference>
<dbReference type="AlphaFoldDB" id="A0A0F9TKU6"/>
<organism evidence="3">
    <name type="scientific">marine sediment metagenome</name>
    <dbReference type="NCBI Taxonomy" id="412755"/>
    <lineage>
        <taxon>unclassified sequences</taxon>
        <taxon>metagenomes</taxon>
        <taxon>ecological metagenomes</taxon>
    </lineage>
</organism>
<dbReference type="Pfam" id="PF00188">
    <property type="entry name" value="CAP"/>
    <property type="match status" value="1"/>
</dbReference>
<accession>A0A0F9TKU6</accession>
<dbReference type="InterPro" id="IPR014044">
    <property type="entry name" value="CAP_dom"/>
</dbReference>
<reference evidence="3" key="1">
    <citation type="journal article" date="2015" name="Nature">
        <title>Complex archaea that bridge the gap between prokaryotes and eukaryotes.</title>
        <authorList>
            <person name="Spang A."/>
            <person name="Saw J.H."/>
            <person name="Jorgensen S.L."/>
            <person name="Zaremba-Niedzwiedzka K."/>
            <person name="Martijn J."/>
            <person name="Lind A.E."/>
            <person name="van Eijk R."/>
            <person name="Schleper C."/>
            <person name="Guy L."/>
            <person name="Ettema T.J."/>
        </authorList>
    </citation>
    <scope>NUCLEOTIDE SEQUENCE</scope>
</reference>
<dbReference type="Gene3D" id="3.40.33.10">
    <property type="entry name" value="CAP"/>
    <property type="match status" value="1"/>
</dbReference>
<evidence type="ECO:0000259" key="2">
    <source>
        <dbReference type="Pfam" id="PF00188"/>
    </source>
</evidence>
<feature type="transmembrane region" description="Helical" evidence="1">
    <location>
        <begin position="12"/>
        <end position="32"/>
    </location>
</feature>
<evidence type="ECO:0000256" key="1">
    <source>
        <dbReference type="SAM" id="Phobius"/>
    </source>
</evidence>
<dbReference type="CDD" id="cd05379">
    <property type="entry name" value="CAP_bacterial"/>
    <property type="match status" value="1"/>
</dbReference>
<comment type="caution">
    <text evidence="3">The sequence shown here is derived from an EMBL/GenBank/DDBJ whole genome shotgun (WGS) entry which is preliminary data.</text>
</comment>
<keyword evidence="1" id="KW-1133">Transmembrane helix</keyword>
<keyword evidence="1" id="KW-0812">Transmembrane</keyword>
<dbReference type="PANTHER" id="PTHR31157:SF1">
    <property type="entry name" value="SCP DOMAIN-CONTAINING PROTEIN"/>
    <property type="match status" value="1"/>
</dbReference>
<feature type="domain" description="SCP" evidence="2">
    <location>
        <begin position="39"/>
        <end position="137"/>
    </location>
</feature>
<dbReference type="PANTHER" id="PTHR31157">
    <property type="entry name" value="SCP DOMAIN-CONTAINING PROTEIN"/>
    <property type="match status" value="1"/>
</dbReference>
<name>A0A0F9TKU6_9ZZZZ</name>
<dbReference type="InterPro" id="IPR035940">
    <property type="entry name" value="CAP_sf"/>
</dbReference>
<protein>
    <recommendedName>
        <fullName evidence="2">SCP domain-containing protein</fullName>
    </recommendedName>
</protein>
<sequence length="153" mass="16654">MLWNEGDLITRIARPLGIAIGVIVAAICSAAADPLSVQTLNAMRAREGVAPLIYSSRLEAAARAHALDMARHGYFAHSGLDGSSVGDRVRAQGYQWCYVAENLAKGQRELAQAMQGWAQSPPHFRNMMSRKARAFGLYQSPDRIWAMVLAAPC</sequence>
<proteinExistence type="predicted"/>
<keyword evidence="1" id="KW-0472">Membrane</keyword>
<gene>
    <name evidence="3" type="ORF">LCGC14_0336000</name>
</gene>
<dbReference type="SUPFAM" id="SSF55797">
    <property type="entry name" value="PR-1-like"/>
    <property type="match status" value="1"/>
</dbReference>
<evidence type="ECO:0000313" key="3">
    <source>
        <dbReference type="EMBL" id="KKN79879.1"/>
    </source>
</evidence>